<proteinExistence type="predicted"/>
<sequence length="47" mass="5085">MDGLPITTLAVAKQTFIIQLYVEVLREIASGSIDPKSLALAAIREEV</sequence>
<evidence type="ECO:0000313" key="1">
    <source>
        <dbReference type="EMBL" id="KKN65200.1"/>
    </source>
</evidence>
<organism evidence="1">
    <name type="scientific">marine sediment metagenome</name>
    <dbReference type="NCBI Taxonomy" id="412755"/>
    <lineage>
        <taxon>unclassified sequences</taxon>
        <taxon>metagenomes</taxon>
        <taxon>ecological metagenomes</taxon>
    </lineage>
</organism>
<accession>A0A0F9S8G0</accession>
<reference evidence="1" key="1">
    <citation type="journal article" date="2015" name="Nature">
        <title>Complex archaea that bridge the gap between prokaryotes and eukaryotes.</title>
        <authorList>
            <person name="Spang A."/>
            <person name="Saw J.H."/>
            <person name="Jorgensen S.L."/>
            <person name="Zaremba-Niedzwiedzka K."/>
            <person name="Martijn J."/>
            <person name="Lind A.E."/>
            <person name="van Eijk R."/>
            <person name="Schleper C."/>
            <person name="Guy L."/>
            <person name="Ettema T.J."/>
        </authorList>
    </citation>
    <scope>NUCLEOTIDE SEQUENCE</scope>
</reference>
<dbReference type="EMBL" id="LAZR01000531">
    <property type="protein sequence ID" value="KKN65200.1"/>
    <property type="molecule type" value="Genomic_DNA"/>
</dbReference>
<dbReference type="AlphaFoldDB" id="A0A0F9S8G0"/>
<comment type="caution">
    <text evidence="1">The sequence shown here is derived from an EMBL/GenBank/DDBJ whole genome shotgun (WGS) entry which is preliminary data.</text>
</comment>
<name>A0A0F9S8G0_9ZZZZ</name>
<protein>
    <submittedName>
        <fullName evidence="1">Uncharacterized protein</fullName>
    </submittedName>
</protein>
<gene>
    <name evidence="1" type="ORF">LCGC14_0483760</name>
</gene>